<keyword evidence="2" id="KW-1185">Reference proteome</keyword>
<comment type="caution">
    <text evidence="1">The sequence shown here is derived from an EMBL/GenBank/DDBJ whole genome shotgun (WGS) entry which is preliminary data.</text>
</comment>
<evidence type="ECO:0000313" key="1">
    <source>
        <dbReference type="EMBL" id="MFC3961750.1"/>
    </source>
</evidence>
<gene>
    <name evidence="1" type="ORF">ACFO0B_07090</name>
</gene>
<dbReference type="EMBL" id="JBHSAX010000006">
    <property type="protein sequence ID" value="MFC3961750.1"/>
    <property type="molecule type" value="Genomic_DNA"/>
</dbReference>
<reference evidence="2" key="1">
    <citation type="journal article" date="2019" name="Int. J. Syst. Evol. Microbiol.">
        <title>The Global Catalogue of Microorganisms (GCM) 10K type strain sequencing project: providing services to taxonomists for standard genome sequencing and annotation.</title>
        <authorList>
            <consortium name="The Broad Institute Genomics Platform"/>
            <consortium name="The Broad Institute Genome Sequencing Center for Infectious Disease"/>
            <person name="Wu L."/>
            <person name="Ma J."/>
        </authorList>
    </citation>
    <scope>NUCLEOTIDE SEQUENCE [LARGE SCALE GENOMIC DNA]</scope>
    <source>
        <strain evidence="2">CGMCC 4.7330</strain>
    </source>
</reference>
<organism evidence="1 2">
    <name type="scientific">Nocardia jiangsuensis</name>
    <dbReference type="NCBI Taxonomy" id="1691563"/>
    <lineage>
        <taxon>Bacteria</taxon>
        <taxon>Bacillati</taxon>
        <taxon>Actinomycetota</taxon>
        <taxon>Actinomycetes</taxon>
        <taxon>Mycobacteriales</taxon>
        <taxon>Nocardiaceae</taxon>
        <taxon>Nocardia</taxon>
    </lineage>
</organism>
<dbReference type="Proteomes" id="UP001595696">
    <property type="component" value="Unassembled WGS sequence"/>
</dbReference>
<dbReference type="RefSeq" id="WP_378611505.1">
    <property type="nucleotide sequence ID" value="NZ_JBHSAX010000006.1"/>
</dbReference>
<protein>
    <submittedName>
        <fullName evidence="1">Uncharacterized protein</fullName>
    </submittedName>
</protein>
<proteinExistence type="predicted"/>
<name>A0ABV8DPW6_9NOCA</name>
<accession>A0ABV8DPW6</accession>
<evidence type="ECO:0000313" key="2">
    <source>
        <dbReference type="Proteomes" id="UP001595696"/>
    </source>
</evidence>
<sequence length="104" mass="11216">MDEAKEKGRAVDNTTAAQHFDALLPGLADLPHCTLRIDGSPCATRADRWARGRGCCRATGIDLLCENCALRLEWWFALGVRFECGGCGTVSDSLAALFPESDTV</sequence>